<feature type="region of interest" description="Disordered" evidence="1">
    <location>
        <begin position="48"/>
        <end position="77"/>
    </location>
</feature>
<protein>
    <submittedName>
        <fullName evidence="2">Uncharacterized protein</fullName>
    </submittedName>
</protein>
<proteinExistence type="predicted"/>
<comment type="caution">
    <text evidence="2">The sequence shown here is derived from an EMBL/GenBank/DDBJ whole genome shotgun (WGS) entry which is preliminary data.</text>
</comment>
<keyword evidence="3" id="KW-1185">Reference proteome</keyword>
<name>A0A1V9A514_SACPI</name>
<reference evidence="2 3" key="1">
    <citation type="submission" date="2017-02" db="EMBL/GenBank/DDBJ databases">
        <title>Draft genome of Saccharomonospora sp. 154.</title>
        <authorList>
            <person name="Alonso-Carmona G.S."/>
            <person name="De La Haba R."/>
            <person name="Vera-Gargallo B."/>
            <person name="Sandoval-Trujillo A.H."/>
            <person name="Ramirez-Duran N."/>
            <person name="Ventosa A."/>
        </authorList>
    </citation>
    <scope>NUCLEOTIDE SEQUENCE [LARGE SCALE GENOMIC DNA]</scope>
    <source>
        <strain evidence="2 3">LRS4.154</strain>
    </source>
</reference>
<dbReference type="Proteomes" id="UP000192591">
    <property type="component" value="Unassembled WGS sequence"/>
</dbReference>
<accession>A0A1V9A514</accession>
<organism evidence="2 3">
    <name type="scientific">Saccharomonospora piscinae</name>
    <dbReference type="NCBI Taxonomy" id="687388"/>
    <lineage>
        <taxon>Bacteria</taxon>
        <taxon>Bacillati</taxon>
        <taxon>Actinomycetota</taxon>
        <taxon>Actinomycetes</taxon>
        <taxon>Pseudonocardiales</taxon>
        <taxon>Pseudonocardiaceae</taxon>
        <taxon>Saccharomonospora</taxon>
    </lineage>
</organism>
<gene>
    <name evidence="2" type="ORF">B1813_08335</name>
</gene>
<sequence>MKVEGFKDWLAEQLQNRGVDVSRYDVASGLSDLAVRGEGAEYRLRIVRTSPPGGERPDDANTVQRPAGTAIEVRRPD</sequence>
<dbReference type="RefSeq" id="WP_081191337.1">
    <property type="nucleotide sequence ID" value="NZ_MWIH01000005.1"/>
</dbReference>
<dbReference type="STRING" id="1962155.B1813_08335"/>
<evidence type="ECO:0000313" key="3">
    <source>
        <dbReference type="Proteomes" id="UP000192591"/>
    </source>
</evidence>
<evidence type="ECO:0000313" key="2">
    <source>
        <dbReference type="EMBL" id="OQO92232.1"/>
    </source>
</evidence>
<dbReference type="AlphaFoldDB" id="A0A1V9A514"/>
<evidence type="ECO:0000256" key="1">
    <source>
        <dbReference type="SAM" id="MobiDB-lite"/>
    </source>
</evidence>
<dbReference type="EMBL" id="MWIH01000005">
    <property type="protein sequence ID" value="OQO92232.1"/>
    <property type="molecule type" value="Genomic_DNA"/>
</dbReference>